<dbReference type="PANTHER" id="PTHR37031:SF2">
    <property type="entry name" value="PHOD-LIKE PHOSPHATASE METALLOPHOSPHATASE DOMAIN-CONTAINING PROTEIN"/>
    <property type="match status" value="1"/>
</dbReference>
<gene>
    <name evidence="2" type="ORF">PU560_05270</name>
</gene>
<feature type="domain" description="PhoD-like phosphatase metallophosphatase" evidence="1">
    <location>
        <begin position="155"/>
        <end position="308"/>
    </location>
</feature>
<name>A0ABT5TUZ1_9MICO</name>
<comment type="caution">
    <text evidence="2">The sequence shown here is derived from an EMBL/GenBank/DDBJ whole genome shotgun (WGS) entry which is preliminary data.</text>
</comment>
<reference evidence="2" key="1">
    <citation type="submission" date="2023-02" db="EMBL/GenBank/DDBJ databases">
        <title>Georgenia sp.10Sc9-8, isolated from a soil sample collected from the Taklamakan desert.</title>
        <authorList>
            <person name="Liu S."/>
        </authorList>
    </citation>
    <scope>NUCLEOTIDE SEQUENCE</scope>
    <source>
        <strain evidence="2">10Sc9-8</strain>
    </source>
</reference>
<dbReference type="Proteomes" id="UP001165561">
    <property type="component" value="Unassembled WGS sequence"/>
</dbReference>
<dbReference type="PANTHER" id="PTHR37031">
    <property type="entry name" value="METALLOPHOSPHATASE BINDING DOMAIN PROTEIN"/>
    <property type="match status" value="1"/>
</dbReference>
<accession>A0ABT5TUZ1</accession>
<dbReference type="InterPro" id="IPR018946">
    <property type="entry name" value="PhoD-like_MPP"/>
</dbReference>
<sequence>VRTSPRILSTTSTELAAGDVHLDRLMVVDLAKAIVGHTTEQTARLWFQLHPGALPGRDYVCEIDEVTASGDALQVLPVAFDGSDANTFVVDVDGLAPGHIYSYRLLLRPEGSQEPRTGRQLTVGAFRTAAGSAPDMTMYFGSCHKPVDTDAYDPSRDMRLWRRLARRDDADLLLLLGDQIYGDSIPKPDDGGRWFDSYVRRYNAFWTFQPVRDVIGSTPTYMIPDDHEVTDSWGLDDEIDATRIRDGVEAFRVFQLAHGPTGREGSIHYSLRRGPVAAFMTDGRTARRKDSDAPILGRDQWAAMERWAASREVADADVVVIGCAVPPALLPVEQLEDVAEGGVTTFGAIAGAFAGFVLAGPPGAGIGALIGGVGANIIYEAVDEDIGTKFNATDTWTWQSNQPDLKRLLDLAFDLANDTVGGRNGEHPRLVVLLGGDAHIGAIHRITSDHTGGAADHSRNPQVLQLTSSAIGRNPLDHQEMITLLEHVGGEFTADSEQGDHYRAKQLGLLLHERTLGRLHVDRVGPGRTYRLHATVEGEATSLNHLVEVDLDADEVGWNDLIGQVVATRGVPTLLRVHEIGDAIGGAANRLEDVEAVFQLDGQSGRWFGFPLRRGADEPMARGMLDVLRTALNTGTPVRVAYRRTGPTNGEAIRVTAQP</sequence>
<protein>
    <submittedName>
        <fullName evidence="2">Alkaline phosphatase D family protein</fullName>
    </submittedName>
</protein>
<organism evidence="2 3">
    <name type="scientific">Georgenia halotolerans</name>
    <dbReference type="NCBI Taxonomy" id="3028317"/>
    <lineage>
        <taxon>Bacteria</taxon>
        <taxon>Bacillati</taxon>
        <taxon>Actinomycetota</taxon>
        <taxon>Actinomycetes</taxon>
        <taxon>Micrococcales</taxon>
        <taxon>Bogoriellaceae</taxon>
        <taxon>Georgenia</taxon>
    </lineage>
</organism>
<evidence type="ECO:0000313" key="3">
    <source>
        <dbReference type="Proteomes" id="UP001165561"/>
    </source>
</evidence>
<keyword evidence="3" id="KW-1185">Reference proteome</keyword>
<dbReference type="Gene3D" id="3.60.21.70">
    <property type="entry name" value="PhoD-like phosphatase"/>
    <property type="match status" value="1"/>
</dbReference>
<dbReference type="SUPFAM" id="SSF56300">
    <property type="entry name" value="Metallo-dependent phosphatases"/>
    <property type="match status" value="1"/>
</dbReference>
<evidence type="ECO:0000259" key="1">
    <source>
        <dbReference type="Pfam" id="PF09423"/>
    </source>
</evidence>
<dbReference type="EMBL" id="JARACI010000697">
    <property type="protein sequence ID" value="MDD9205879.1"/>
    <property type="molecule type" value="Genomic_DNA"/>
</dbReference>
<feature type="non-terminal residue" evidence="2">
    <location>
        <position position="1"/>
    </location>
</feature>
<dbReference type="InterPro" id="IPR029052">
    <property type="entry name" value="Metallo-depent_PP-like"/>
</dbReference>
<dbReference type="InterPro" id="IPR038607">
    <property type="entry name" value="PhoD-like_sf"/>
</dbReference>
<proteinExistence type="predicted"/>
<evidence type="ECO:0000313" key="2">
    <source>
        <dbReference type="EMBL" id="MDD9205879.1"/>
    </source>
</evidence>
<dbReference type="Pfam" id="PF09423">
    <property type="entry name" value="PhoD"/>
    <property type="match status" value="1"/>
</dbReference>